<dbReference type="InterPro" id="IPR000515">
    <property type="entry name" value="MetI-like"/>
</dbReference>
<feature type="transmembrane region" description="Helical" evidence="7">
    <location>
        <begin position="223"/>
        <end position="245"/>
    </location>
</feature>
<evidence type="ECO:0000256" key="1">
    <source>
        <dbReference type="ARBA" id="ARBA00004651"/>
    </source>
</evidence>
<keyword evidence="5 7" id="KW-1133">Transmembrane helix</keyword>
<evidence type="ECO:0000313" key="9">
    <source>
        <dbReference type="EMBL" id="GAA6502478.1"/>
    </source>
</evidence>
<feature type="transmembrane region" description="Helical" evidence="7">
    <location>
        <begin position="134"/>
        <end position="154"/>
    </location>
</feature>
<comment type="subcellular location">
    <subcellularLocation>
        <location evidence="1 7">Cell membrane</location>
        <topology evidence="1 7">Multi-pass membrane protein</topology>
    </subcellularLocation>
</comment>
<evidence type="ECO:0000256" key="2">
    <source>
        <dbReference type="ARBA" id="ARBA00022448"/>
    </source>
</evidence>
<keyword evidence="3" id="KW-1003">Cell membrane</keyword>
<reference evidence="9 10" key="1">
    <citation type="submission" date="2024-04" db="EMBL/GenBank/DDBJ databases">
        <title>Defined microbial consortia suppress multidrug-resistant proinflammatory Enterobacteriaceae via ecological control.</title>
        <authorList>
            <person name="Furuichi M."/>
            <person name="Kawaguchi T."/>
            <person name="Pust M."/>
            <person name="Yasuma K."/>
            <person name="Plichta D."/>
            <person name="Hasegawa N."/>
            <person name="Ohya T."/>
            <person name="Bhattarai S."/>
            <person name="Sasajima S."/>
            <person name="Aoto Y."/>
            <person name="Tuganbaev T."/>
            <person name="Yaginuma M."/>
            <person name="Ueda M."/>
            <person name="Okahashi N."/>
            <person name="Amafuji K."/>
            <person name="Kiridooshi Y."/>
            <person name="Sugita K."/>
            <person name="Strazar M."/>
            <person name="Skelly A."/>
            <person name="Suda W."/>
            <person name="Hattori M."/>
            <person name="Nakamoto N."/>
            <person name="Caballero S."/>
            <person name="Norman J."/>
            <person name="Olle B."/>
            <person name="Tanoue T."/>
            <person name="Arita M."/>
            <person name="Bucci V."/>
            <person name="Atarashi K."/>
            <person name="Xavier R."/>
            <person name="Honda K."/>
        </authorList>
    </citation>
    <scope>NUCLEOTIDE SEQUENCE [LARGE SCALE GENOMIC DNA]</scope>
    <source>
        <strain evidence="10">k34-0107-D12</strain>
    </source>
</reference>
<dbReference type="SUPFAM" id="SSF161098">
    <property type="entry name" value="MetI-like"/>
    <property type="match status" value="1"/>
</dbReference>
<evidence type="ECO:0000256" key="6">
    <source>
        <dbReference type="ARBA" id="ARBA00023136"/>
    </source>
</evidence>
<organism evidence="9 10">
    <name type="scientific">Blautia parvula</name>
    <dbReference type="NCBI Taxonomy" id="2877527"/>
    <lineage>
        <taxon>Bacteria</taxon>
        <taxon>Bacillati</taxon>
        <taxon>Bacillota</taxon>
        <taxon>Clostridia</taxon>
        <taxon>Lachnospirales</taxon>
        <taxon>Lachnospiraceae</taxon>
        <taxon>Blautia</taxon>
    </lineage>
</organism>
<evidence type="ECO:0000256" key="5">
    <source>
        <dbReference type="ARBA" id="ARBA00022989"/>
    </source>
</evidence>
<dbReference type="Pfam" id="PF00528">
    <property type="entry name" value="BPD_transp_1"/>
    <property type="match status" value="1"/>
</dbReference>
<feature type="transmembrane region" description="Helical" evidence="7">
    <location>
        <begin position="26"/>
        <end position="49"/>
    </location>
</feature>
<accession>A0ABQ0C114</accession>
<name>A0ABQ0C114_9FIRM</name>
<evidence type="ECO:0000256" key="3">
    <source>
        <dbReference type="ARBA" id="ARBA00022475"/>
    </source>
</evidence>
<dbReference type="Gene3D" id="1.10.3720.10">
    <property type="entry name" value="MetI-like"/>
    <property type="match status" value="1"/>
</dbReference>
<feature type="transmembrane region" description="Helical" evidence="7">
    <location>
        <begin position="174"/>
        <end position="202"/>
    </location>
</feature>
<comment type="caution">
    <text evidence="9">The sequence shown here is derived from an EMBL/GenBank/DDBJ whole genome shotgun (WGS) entry which is preliminary data.</text>
</comment>
<dbReference type="PROSITE" id="PS50928">
    <property type="entry name" value="ABC_TM1"/>
    <property type="match status" value="1"/>
</dbReference>
<dbReference type="CDD" id="cd06261">
    <property type="entry name" value="TM_PBP2"/>
    <property type="match status" value="1"/>
</dbReference>
<proteinExistence type="inferred from homology"/>
<dbReference type="InterPro" id="IPR050809">
    <property type="entry name" value="UgpAE/MalFG_permease"/>
</dbReference>
<comment type="similarity">
    <text evidence="7">Belongs to the binding-protein-dependent transport system permease family.</text>
</comment>
<dbReference type="InterPro" id="IPR035906">
    <property type="entry name" value="MetI-like_sf"/>
</dbReference>
<gene>
    <name evidence="9" type="ORF">K340107D12_52940</name>
</gene>
<feature type="domain" description="ABC transmembrane type-1" evidence="8">
    <location>
        <begin position="89"/>
        <end position="302"/>
    </location>
</feature>
<evidence type="ECO:0000259" key="8">
    <source>
        <dbReference type="PROSITE" id="PS50928"/>
    </source>
</evidence>
<evidence type="ECO:0000256" key="4">
    <source>
        <dbReference type="ARBA" id="ARBA00022692"/>
    </source>
</evidence>
<keyword evidence="2 7" id="KW-0813">Transport</keyword>
<dbReference type="PANTHER" id="PTHR43227">
    <property type="entry name" value="BLL4140 PROTEIN"/>
    <property type="match status" value="1"/>
</dbReference>
<sequence>MNMAKNKNPAVSKNRLHSKKWESYKLFLYVLPCLIFIFIFNYLPLWGWAYSFFQYKPGLALSDCKFVGLQNFQALFGNAIMRENLFRVLRNTFGIQLLNYLLMPVPMLFAIFLSEVANTKFQKVVQTLTTLPHFISWVIMFSLAGCIFGSQGVLNSLLSNAGFGTIDILTTEKHVWIIQALLNLWKNMGWNAIIYFAAIAGLDQEVYEAAMVDGATRWQKIRYITIPLLIPTFFVLLIMGIGNFLNSGIDQFLTFGNAMNKEFIEVLDLYVYNLGIGNGQISFSVAVGIMKSLVALVLFAGANFASKKIRGTSVF</sequence>
<evidence type="ECO:0000313" key="10">
    <source>
        <dbReference type="Proteomes" id="UP001600941"/>
    </source>
</evidence>
<evidence type="ECO:0000256" key="7">
    <source>
        <dbReference type="RuleBase" id="RU363032"/>
    </source>
</evidence>
<dbReference type="EMBL" id="BAABZQ010000001">
    <property type="protein sequence ID" value="GAA6502478.1"/>
    <property type="molecule type" value="Genomic_DNA"/>
</dbReference>
<protein>
    <submittedName>
        <fullName evidence="9">ABC transporter permease subunit</fullName>
    </submittedName>
</protein>
<keyword evidence="6 7" id="KW-0472">Membrane</keyword>
<keyword evidence="4 7" id="KW-0812">Transmembrane</keyword>
<keyword evidence="10" id="KW-1185">Reference proteome</keyword>
<feature type="transmembrane region" description="Helical" evidence="7">
    <location>
        <begin position="281"/>
        <end position="305"/>
    </location>
</feature>
<feature type="transmembrane region" description="Helical" evidence="7">
    <location>
        <begin position="93"/>
        <end position="113"/>
    </location>
</feature>
<dbReference type="Proteomes" id="UP001600941">
    <property type="component" value="Unassembled WGS sequence"/>
</dbReference>
<dbReference type="PANTHER" id="PTHR43227:SF11">
    <property type="entry name" value="BLL4140 PROTEIN"/>
    <property type="match status" value="1"/>
</dbReference>